<protein>
    <recommendedName>
        <fullName evidence="1">RPAP1/MINIYO-like TPR repeats domain-containing protein</fullName>
    </recommendedName>
</protein>
<name>A0A7J7KWP7_9MAGN</name>
<evidence type="ECO:0000313" key="3">
    <source>
        <dbReference type="Proteomes" id="UP000541444"/>
    </source>
</evidence>
<evidence type="ECO:0000313" key="2">
    <source>
        <dbReference type="EMBL" id="KAF6134767.1"/>
    </source>
</evidence>
<sequence>MSNFSSSDKLVDWKAVWAFALGPEPELALLLRLALDDNHSSVVSSSVKAIHSVLSCEMNESFFDLSAKLVTSQDIYTAPVFRSKPEIDAGCLHGGYWKYNTKPCNIFPLLCDDEMVDDDENEGKRTIKDDINVASQDFAAGLVRMGVLPKINYLLELQADHSADMEEPLISILIGLARHSPTCASAIIKYPGLVQTIVDIFIKKDTLEVHPSKIKTVTLIKVLAQSDKKVCTEFIEKGIFRTVTWHLYQYPLRLDDWINLGKGSCMLKSALTVEQLRLWKVCIKYGYCISYFADIFPGLYLWLSPPTFDKLIENDVFGEFTDVTRESYLVMEALARRLPYLHSGEQLKKQTIELSDTNVEMWSWSHVVPMVELALKWISLKTNPYLSEFLDSLKGTNTVSPFTNHLLWVISAVMHMLSSVMVKVTPKDYNGFCENDGRVLWLPEFVPSIGLEMIKNNFLNFSSTRDTKPSKRKSLVKLLCQLRRHSNYELSLSSVCCLHGLVQLIVSLDKSIQIAKKEIQTTFSQGYSFAAECKILEDGIVIQSRDELRCLLITLVTLVSHGWHDLQSIETFGRGGPAPGAGLGWGSSSGGFWSEVVLLKRTDALLLISLLEMFQIVPENDVPAIEEMTFIMQRVESALGACLCLGPRDTDIMESSLNVFLQAPVLKYLDICIGRLLVNRSVGPFGWKFREEDYQCFSKILLSHFKSRWLSIKWKKPSAAESNPEQDGSGLDTIYEDPDMSDVTISNPQCTSLIVEWAHQRLPLPVHWFLSPISTIGDHRAASDALQVVMSGLFLLLGLEAMSSLFCTNVECSPVCGVPLVWKIHSLSVVLLGGMGVLQEERSRDLYGTLQELYGQLLDESRCDRKAKSLLDKNERMMPEAGKQYEVDFLKFKSNINDSYSTFVEMLVDQFGAVSYGDVLYGRQVAVYLHHSVEVPVRVATWNILSNAHILELLPSLGKCLGATEGYLDTEDNEEVLEAYVKSWITGALDRAADRGSMSFTLALHHLSYFLFYNNTDDKSILRIKLTKSLLRDYLRKEQHKYPPQVVAENEKIGLSLDGGDDDDVTEVFLKGKVIIRAQEGMMLELIQYTKPETCGELERKEAALPHASEVERRFKLLAEACEGNRSLLDKVEKLKF</sequence>
<proteinExistence type="predicted"/>
<reference evidence="2 3" key="1">
    <citation type="journal article" date="2020" name="IScience">
        <title>Genome Sequencing of the Endangered Kingdonia uniflora (Circaeasteraceae, Ranunculales) Reveals Potential Mechanisms of Evolutionary Specialization.</title>
        <authorList>
            <person name="Sun Y."/>
            <person name="Deng T."/>
            <person name="Zhang A."/>
            <person name="Moore M.J."/>
            <person name="Landis J.B."/>
            <person name="Lin N."/>
            <person name="Zhang H."/>
            <person name="Zhang X."/>
            <person name="Huang J."/>
            <person name="Zhang X."/>
            <person name="Sun H."/>
            <person name="Wang H."/>
        </authorList>
    </citation>
    <scope>NUCLEOTIDE SEQUENCE [LARGE SCALE GENOMIC DNA]</scope>
    <source>
        <strain evidence="2">TB1705</strain>
        <tissue evidence="2">Leaf</tissue>
    </source>
</reference>
<dbReference type="Proteomes" id="UP000541444">
    <property type="component" value="Unassembled WGS sequence"/>
</dbReference>
<evidence type="ECO:0000259" key="1">
    <source>
        <dbReference type="Pfam" id="PF25766"/>
    </source>
</evidence>
<dbReference type="InterPro" id="IPR055326">
    <property type="entry name" value="MINIYO"/>
</dbReference>
<dbReference type="PANTHER" id="PTHR47605:SF2">
    <property type="entry name" value="TRANSCRIPTIONAL ELONGATION REGULATOR MINIYO"/>
    <property type="match status" value="1"/>
</dbReference>
<dbReference type="Pfam" id="PF25766">
    <property type="entry name" value="TPR_RPAP1"/>
    <property type="match status" value="1"/>
</dbReference>
<gene>
    <name evidence="2" type="ORF">GIB67_002168</name>
</gene>
<dbReference type="InterPro" id="IPR057989">
    <property type="entry name" value="TPR_RPAP1/MINIYO-like"/>
</dbReference>
<feature type="domain" description="RPAP1/MINIYO-like TPR repeats" evidence="1">
    <location>
        <begin position="868"/>
        <end position="1016"/>
    </location>
</feature>
<accession>A0A7J7KWP7</accession>
<dbReference type="AlphaFoldDB" id="A0A7J7KWP7"/>
<comment type="caution">
    <text evidence="2">The sequence shown here is derived from an EMBL/GenBank/DDBJ whole genome shotgun (WGS) entry which is preliminary data.</text>
</comment>
<dbReference type="PANTHER" id="PTHR47605">
    <property type="entry name" value="TRANSCRIPTIONAL ELONGATION REGULATOR MINIYO"/>
    <property type="match status" value="1"/>
</dbReference>
<dbReference type="EMBL" id="JACGCM010002827">
    <property type="protein sequence ID" value="KAF6134767.1"/>
    <property type="molecule type" value="Genomic_DNA"/>
</dbReference>
<keyword evidence="3" id="KW-1185">Reference proteome</keyword>
<organism evidence="2 3">
    <name type="scientific">Kingdonia uniflora</name>
    <dbReference type="NCBI Taxonomy" id="39325"/>
    <lineage>
        <taxon>Eukaryota</taxon>
        <taxon>Viridiplantae</taxon>
        <taxon>Streptophyta</taxon>
        <taxon>Embryophyta</taxon>
        <taxon>Tracheophyta</taxon>
        <taxon>Spermatophyta</taxon>
        <taxon>Magnoliopsida</taxon>
        <taxon>Ranunculales</taxon>
        <taxon>Circaeasteraceae</taxon>
        <taxon>Kingdonia</taxon>
    </lineage>
</organism>
<dbReference type="OrthoDB" id="348201at2759"/>